<proteinExistence type="predicted"/>
<organism evidence="1 2">
    <name type="scientific">Araneus ventricosus</name>
    <name type="common">Orbweaver spider</name>
    <name type="synonym">Epeira ventricosa</name>
    <dbReference type="NCBI Taxonomy" id="182803"/>
    <lineage>
        <taxon>Eukaryota</taxon>
        <taxon>Metazoa</taxon>
        <taxon>Ecdysozoa</taxon>
        <taxon>Arthropoda</taxon>
        <taxon>Chelicerata</taxon>
        <taxon>Arachnida</taxon>
        <taxon>Araneae</taxon>
        <taxon>Araneomorphae</taxon>
        <taxon>Entelegynae</taxon>
        <taxon>Araneoidea</taxon>
        <taxon>Araneidae</taxon>
        <taxon>Araneus</taxon>
    </lineage>
</organism>
<gene>
    <name evidence="1" type="ORF">AVEN_155207_1</name>
</gene>
<reference evidence="1 2" key="1">
    <citation type="journal article" date="2019" name="Sci. Rep.">
        <title>Orb-weaving spider Araneus ventricosus genome elucidates the spidroin gene catalogue.</title>
        <authorList>
            <person name="Kono N."/>
            <person name="Nakamura H."/>
            <person name="Ohtoshi R."/>
            <person name="Moran D.A.P."/>
            <person name="Shinohara A."/>
            <person name="Yoshida Y."/>
            <person name="Fujiwara M."/>
            <person name="Mori M."/>
            <person name="Tomita M."/>
            <person name="Arakawa K."/>
        </authorList>
    </citation>
    <scope>NUCLEOTIDE SEQUENCE [LARGE SCALE GENOMIC DNA]</scope>
</reference>
<name>A0A4Y2EMK6_ARAVE</name>
<keyword evidence="2" id="KW-1185">Reference proteome</keyword>
<dbReference type="Proteomes" id="UP000499080">
    <property type="component" value="Unassembled WGS sequence"/>
</dbReference>
<sequence>MGLNLSKLNQRSLNHMERNDLMVEYWLGDRRIGCERPDSTQDPPWDLVHIKSVLVGKHVKVFVVRTPEELDIGSSVSIIT</sequence>
<comment type="caution">
    <text evidence="1">The sequence shown here is derived from an EMBL/GenBank/DDBJ whole genome shotgun (WGS) entry which is preliminary data.</text>
</comment>
<dbReference type="AlphaFoldDB" id="A0A4Y2EMK6"/>
<accession>A0A4Y2EMK6</accession>
<protein>
    <submittedName>
        <fullName evidence="1">Uncharacterized protein</fullName>
    </submittedName>
</protein>
<evidence type="ECO:0000313" key="1">
    <source>
        <dbReference type="EMBL" id="GBM29246.1"/>
    </source>
</evidence>
<dbReference type="EMBL" id="BGPR01000631">
    <property type="protein sequence ID" value="GBM29246.1"/>
    <property type="molecule type" value="Genomic_DNA"/>
</dbReference>
<evidence type="ECO:0000313" key="2">
    <source>
        <dbReference type="Proteomes" id="UP000499080"/>
    </source>
</evidence>